<proteinExistence type="predicted"/>
<dbReference type="EMBL" id="ML211609">
    <property type="protein sequence ID" value="TFK81397.1"/>
    <property type="molecule type" value="Genomic_DNA"/>
</dbReference>
<sequence length="127" mass="14518">MHYVSEWELFFGSSARSSGVWRDPLEPAPAPKMPSSTEWTSSPKQTTRSQATHGPFPASSFQSKFICDALLRDSLQPGWPRYNLEAPEDHEMRDLIAQPAFRVKELARLLQLEGRQYSWLCRPSDHA</sequence>
<evidence type="ECO:0000313" key="2">
    <source>
        <dbReference type="EMBL" id="TFK81397.1"/>
    </source>
</evidence>
<protein>
    <submittedName>
        <fullName evidence="2">Uncharacterized protein</fullName>
    </submittedName>
</protein>
<organism evidence="2 3">
    <name type="scientific">Polyporus arcularius HHB13444</name>
    <dbReference type="NCBI Taxonomy" id="1314778"/>
    <lineage>
        <taxon>Eukaryota</taxon>
        <taxon>Fungi</taxon>
        <taxon>Dikarya</taxon>
        <taxon>Basidiomycota</taxon>
        <taxon>Agaricomycotina</taxon>
        <taxon>Agaricomycetes</taxon>
        <taxon>Polyporales</taxon>
        <taxon>Polyporaceae</taxon>
        <taxon>Polyporus</taxon>
    </lineage>
</organism>
<feature type="region of interest" description="Disordered" evidence="1">
    <location>
        <begin position="17"/>
        <end position="57"/>
    </location>
</feature>
<keyword evidence="3" id="KW-1185">Reference proteome</keyword>
<feature type="compositionally biased region" description="Polar residues" evidence="1">
    <location>
        <begin position="34"/>
        <end position="52"/>
    </location>
</feature>
<gene>
    <name evidence="2" type="ORF">K466DRAFT_591280</name>
</gene>
<dbReference type="InParanoid" id="A0A5C3NXY3"/>
<accession>A0A5C3NXY3</accession>
<evidence type="ECO:0000313" key="3">
    <source>
        <dbReference type="Proteomes" id="UP000308197"/>
    </source>
</evidence>
<dbReference type="Proteomes" id="UP000308197">
    <property type="component" value="Unassembled WGS sequence"/>
</dbReference>
<dbReference type="AlphaFoldDB" id="A0A5C3NXY3"/>
<reference evidence="2 3" key="1">
    <citation type="journal article" date="2019" name="Nat. Ecol. Evol.">
        <title>Megaphylogeny resolves global patterns of mushroom evolution.</title>
        <authorList>
            <person name="Varga T."/>
            <person name="Krizsan K."/>
            <person name="Foldi C."/>
            <person name="Dima B."/>
            <person name="Sanchez-Garcia M."/>
            <person name="Sanchez-Ramirez S."/>
            <person name="Szollosi G.J."/>
            <person name="Szarkandi J.G."/>
            <person name="Papp V."/>
            <person name="Albert L."/>
            <person name="Andreopoulos W."/>
            <person name="Angelini C."/>
            <person name="Antonin V."/>
            <person name="Barry K.W."/>
            <person name="Bougher N.L."/>
            <person name="Buchanan P."/>
            <person name="Buyck B."/>
            <person name="Bense V."/>
            <person name="Catcheside P."/>
            <person name="Chovatia M."/>
            <person name="Cooper J."/>
            <person name="Damon W."/>
            <person name="Desjardin D."/>
            <person name="Finy P."/>
            <person name="Geml J."/>
            <person name="Haridas S."/>
            <person name="Hughes K."/>
            <person name="Justo A."/>
            <person name="Karasinski D."/>
            <person name="Kautmanova I."/>
            <person name="Kiss B."/>
            <person name="Kocsube S."/>
            <person name="Kotiranta H."/>
            <person name="LaButti K.M."/>
            <person name="Lechner B.E."/>
            <person name="Liimatainen K."/>
            <person name="Lipzen A."/>
            <person name="Lukacs Z."/>
            <person name="Mihaltcheva S."/>
            <person name="Morgado L.N."/>
            <person name="Niskanen T."/>
            <person name="Noordeloos M.E."/>
            <person name="Ohm R.A."/>
            <person name="Ortiz-Santana B."/>
            <person name="Ovrebo C."/>
            <person name="Racz N."/>
            <person name="Riley R."/>
            <person name="Savchenko A."/>
            <person name="Shiryaev A."/>
            <person name="Soop K."/>
            <person name="Spirin V."/>
            <person name="Szebenyi C."/>
            <person name="Tomsovsky M."/>
            <person name="Tulloss R.E."/>
            <person name="Uehling J."/>
            <person name="Grigoriev I.V."/>
            <person name="Vagvolgyi C."/>
            <person name="Papp T."/>
            <person name="Martin F.M."/>
            <person name="Miettinen O."/>
            <person name="Hibbett D.S."/>
            <person name="Nagy L.G."/>
        </authorList>
    </citation>
    <scope>NUCLEOTIDE SEQUENCE [LARGE SCALE GENOMIC DNA]</scope>
    <source>
        <strain evidence="2 3">HHB13444</strain>
    </source>
</reference>
<name>A0A5C3NXY3_9APHY</name>
<evidence type="ECO:0000256" key="1">
    <source>
        <dbReference type="SAM" id="MobiDB-lite"/>
    </source>
</evidence>